<dbReference type="EMBL" id="DXGK01000070">
    <property type="protein sequence ID" value="HIW70446.1"/>
    <property type="molecule type" value="Genomic_DNA"/>
</dbReference>
<name>A0A9D1QR09_9LACO</name>
<evidence type="ECO:0000256" key="1">
    <source>
        <dbReference type="SAM" id="Phobius"/>
    </source>
</evidence>
<evidence type="ECO:0000313" key="2">
    <source>
        <dbReference type="EMBL" id="HIW70446.1"/>
    </source>
</evidence>
<dbReference type="AlphaFoldDB" id="A0A9D1QR09"/>
<reference evidence="2" key="1">
    <citation type="journal article" date="2021" name="PeerJ">
        <title>Extensive microbial diversity within the chicken gut microbiome revealed by metagenomics and culture.</title>
        <authorList>
            <person name="Gilroy R."/>
            <person name="Ravi A."/>
            <person name="Getino M."/>
            <person name="Pursley I."/>
            <person name="Horton D.L."/>
            <person name="Alikhan N.F."/>
            <person name="Baker D."/>
            <person name="Gharbi K."/>
            <person name="Hall N."/>
            <person name="Watson M."/>
            <person name="Adriaenssens E.M."/>
            <person name="Foster-Nyarko E."/>
            <person name="Jarju S."/>
            <person name="Secka A."/>
            <person name="Antonio M."/>
            <person name="Oren A."/>
            <person name="Chaudhuri R.R."/>
            <person name="La Ragione R."/>
            <person name="Hildebrand F."/>
            <person name="Pallen M.J."/>
        </authorList>
    </citation>
    <scope>NUCLEOTIDE SEQUENCE</scope>
    <source>
        <strain evidence="2">ChiHejej3B27-2180</strain>
    </source>
</reference>
<organism evidence="2 3">
    <name type="scientific">Candidatus Limosilactobacillus merdipullorum</name>
    <dbReference type="NCBI Taxonomy" id="2838653"/>
    <lineage>
        <taxon>Bacteria</taxon>
        <taxon>Bacillati</taxon>
        <taxon>Bacillota</taxon>
        <taxon>Bacilli</taxon>
        <taxon>Lactobacillales</taxon>
        <taxon>Lactobacillaceae</taxon>
        <taxon>Limosilactobacillus</taxon>
    </lineage>
</organism>
<feature type="transmembrane region" description="Helical" evidence="1">
    <location>
        <begin position="6"/>
        <end position="26"/>
    </location>
</feature>
<dbReference type="Proteomes" id="UP000886878">
    <property type="component" value="Unassembled WGS sequence"/>
</dbReference>
<gene>
    <name evidence="2" type="ORF">H9876_03600</name>
</gene>
<sequence length="161" mass="18261">MTMVIFFIAALLIVAIIYLAIHRVLINRATLIVRRQAENLTNEAVNAVLAEIFHRPLDLQSQTVADVWGRGVMAFEYVLDQSMLEQAAGQLTVQSLNQDLADYAAAHQVARVKGAKETFRVTDWWTYEQRIHIDIAYLINEATREYVDDLKKVAKSQGESL</sequence>
<evidence type="ECO:0000313" key="3">
    <source>
        <dbReference type="Proteomes" id="UP000886878"/>
    </source>
</evidence>
<keyword evidence="1" id="KW-0812">Transmembrane</keyword>
<protein>
    <submittedName>
        <fullName evidence="2">Uncharacterized protein</fullName>
    </submittedName>
</protein>
<keyword evidence="1" id="KW-0472">Membrane</keyword>
<reference evidence="2" key="2">
    <citation type="submission" date="2021-04" db="EMBL/GenBank/DDBJ databases">
        <authorList>
            <person name="Gilroy R."/>
        </authorList>
    </citation>
    <scope>NUCLEOTIDE SEQUENCE</scope>
    <source>
        <strain evidence="2">ChiHejej3B27-2180</strain>
    </source>
</reference>
<keyword evidence="1" id="KW-1133">Transmembrane helix</keyword>
<accession>A0A9D1QR09</accession>
<proteinExistence type="predicted"/>
<comment type="caution">
    <text evidence="2">The sequence shown here is derived from an EMBL/GenBank/DDBJ whole genome shotgun (WGS) entry which is preliminary data.</text>
</comment>